<comment type="caution">
    <text evidence="4">The sequence shown here is derived from an EMBL/GenBank/DDBJ whole genome shotgun (WGS) entry which is preliminary data.</text>
</comment>
<dbReference type="OMA" id="FNGHERN"/>
<dbReference type="Proteomes" id="UP000023152">
    <property type="component" value="Unassembled WGS sequence"/>
</dbReference>
<keyword evidence="5" id="KW-1185">Reference proteome</keyword>
<dbReference type="Pfam" id="PF00400">
    <property type="entry name" value="WD40"/>
    <property type="match status" value="3"/>
</dbReference>
<organism evidence="4 5">
    <name type="scientific">Reticulomyxa filosa</name>
    <dbReference type="NCBI Taxonomy" id="46433"/>
    <lineage>
        <taxon>Eukaryota</taxon>
        <taxon>Sar</taxon>
        <taxon>Rhizaria</taxon>
        <taxon>Retaria</taxon>
        <taxon>Foraminifera</taxon>
        <taxon>Monothalamids</taxon>
        <taxon>Reticulomyxidae</taxon>
        <taxon>Reticulomyxa</taxon>
    </lineage>
</organism>
<keyword evidence="2" id="KW-0677">Repeat</keyword>
<evidence type="ECO:0000313" key="5">
    <source>
        <dbReference type="Proteomes" id="UP000023152"/>
    </source>
</evidence>
<dbReference type="SUPFAM" id="SSF50978">
    <property type="entry name" value="WD40 repeat-like"/>
    <property type="match status" value="1"/>
</dbReference>
<dbReference type="InterPro" id="IPR020472">
    <property type="entry name" value="WD40_PAC1"/>
</dbReference>
<evidence type="ECO:0000313" key="4">
    <source>
        <dbReference type="EMBL" id="ETN97227.1"/>
    </source>
</evidence>
<evidence type="ECO:0000256" key="2">
    <source>
        <dbReference type="ARBA" id="ARBA00022737"/>
    </source>
</evidence>
<feature type="repeat" description="WD" evidence="3">
    <location>
        <begin position="107"/>
        <end position="150"/>
    </location>
</feature>
<dbReference type="PROSITE" id="PS50294">
    <property type="entry name" value="WD_REPEATS_REGION"/>
    <property type="match status" value="2"/>
</dbReference>
<reference evidence="4 5" key="1">
    <citation type="journal article" date="2013" name="Curr. Biol.">
        <title>The Genome of the Foraminiferan Reticulomyxa filosa.</title>
        <authorList>
            <person name="Glockner G."/>
            <person name="Hulsmann N."/>
            <person name="Schleicher M."/>
            <person name="Noegel A.A."/>
            <person name="Eichinger L."/>
            <person name="Gallinger C."/>
            <person name="Pawlowski J."/>
            <person name="Sierra R."/>
            <person name="Euteneuer U."/>
            <person name="Pillet L."/>
            <person name="Moustafa A."/>
            <person name="Platzer M."/>
            <person name="Groth M."/>
            <person name="Szafranski K."/>
            <person name="Schliwa M."/>
        </authorList>
    </citation>
    <scope>NUCLEOTIDE SEQUENCE [LARGE SCALE GENOMIC DNA]</scope>
</reference>
<dbReference type="PANTHER" id="PTHR19879">
    <property type="entry name" value="TRANSCRIPTION INITIATION FACTOR TFIID"/>
    <property type="match status" value="1"/>
</dbReference>
<dbReference type="EMBL" id="ASPP01050432">
    <property type="protein sequence ID" value="ETN97227.1"/>
    <property type="molecule type" value="Genomic_DNA"/>
</dbReference>
<proteinExistence type="predicted"/>
<dbReference type="InterPro" id="IPR036322">
    <property type="entry name" value="WD40_repeat_dom_sf"/>
</dbReference>
<dbReference type="PROSITE" id="PS50082">
    <property type="entry name" value="WD_REPEATS_2"/>
    <property type="match status" value="2"/>
</dbReference>
<dbReference type="PANTHER" id="PTHR19879:SF9">
    <property type="entry name" value="TRANSCRIPTION INITIATION FACTOR TFIID SUBUNIT 5"/>
    <property type="match status" value="1"/>
</dbReference>
<dbReference type="InterPro" id="IPR015943">
    <property type="entry name" value="WD40/YVTN_repeat-like_dom_sf"/>
</dbReference>
<dbReference type="InterPro" id="IPR001680">
    <property type="entry name" value="WD40_rpt"/>
</dbReference>
<feature type="non-terminal residue" evidence="4">
    <location>
        <position position="157"/>
    </location>
</feature>
<dbReference type="AlphaFoldDB" id="X6L6Z3"/>
<dbReference type="Gene3D" id="2.130.10.10">
    <property type="entry name" value="YVTN repeat-like/Quinoprotein amine dehydrogenase"/>
    <property type="match status" value="1"/>
</dbReference>
<protein>
    <submittedName>
        <fullName evidence="4">WD-40 repeat protein</fullName>
    </submittedName>
</protein>
<sequence>MFDIFRSSSKLINTFTGHTDSVWSIDYSTFDDCQLICSGSDDNTVRVWDVGNNKQIRSLNRHSIYVKCVRFSSYHYHNNRQHVICFSSYDKTIRFWDFKHNKQLQILNGHTNGVRGIEFSPFNCGKYLCSVSTDKTIRLWDVETSKSLHIFNGHERN</sequence>
<name>X6L6Z3_RETFI</name>
<dbReference type="PROSITE" id="PS00678">
    <property type="entry name" value="WD_REPEATS_1"/>
    <property type="match status" value="2"/>
</dbReference>
<dbReference type="InterPro" id="IPR019775">
    <property type="entry name" value="WD40_repeat_CS"/>
</dbReference>
<gene>
    <name evidence="4" type="ORF">RFI_40304</name>
</gene>
<evidence type="ECO:0000256" key="3">
    <source>
        <dbReference type="PROSITE-ProRule" id="PRU00221"/>
    </source>
</evidence>
<accession>X6L6Z3</accession>
<dbReference type="OrthoDB" id="273771at2759"/>
<feature type="repeat" description="WD" evidence="3">
    <location>
        <begin position="15"/>
        <end position="58"/>
    </location>
</feature>
<evidence type="ECO:0000256" key="1">
    <source>
        <dbReference type="ARBA" id="ARBA00022574"/>
    </source>
</evidence>
<dbReference type="SMART" id="SM00320">
    <property type="entry name" value="WD40"/>
    <property type="match status" value="3"/>
</dbReference>
<dbReference type="PRINTS" id="PR00320">
    <property type="entry name" value="GPROTEINBRPT"/>
</dbReference>
<keyword evidence="1 3" id="KW-0853">WD repeat</keyword>